<feature type="compositionally biased region" description="Acidic residues" evidence="1">
    <location>
        <begin position="179"/>
        <end position="206"/>
    </location>
</feature>
<reference evidence="3" key="1">
    <citation type="submission" date="2016-10" db="EMBL/GenBank/DDBJ databases">
        <authorList>
            <person name="Jeantristanb JTB J.-T."/>
            <person name="Ricardo R."/>
        </authorList>
    </citation>
    <scope>NUCLEOTIDE SEQUENCE [LARGE SCALE GENOMIC DNA]</scope>
</reference>
<evidence type="ECO:0000256" key="1">
    <source>
        <dbReference type="SAM" id="MobiDB-lite"/>
    </source>
</evidence>
<feature type="compositionally biased region" description="Polar residues" evidence="1">
    <location>
        <begin position="230"/>
        <end position="248"/>
    </location>
</feature>
<feature type="region of interest" description="Disordered" evidence="1">
    <location>
        <begin position="1"/>
        <end position="20"/>
    </location>
</feature>
<dbReference type="EMBL" id="FMWP01000092">
    <property type="protein sequence ID" value="SCZ96946.1"/>
    <property type="molecule type" value="Genomic_DNA"/>
</dbReference>
<dbReference type="STRING" id="289078.A0A2X0NKI4"/>
<organism evidence="2 3">
    <name type="scientific">Microbotryum saponariae</name>
    <dbReference type="NCBI Taxonomy" id="289078"/>
    <lineage>
        <taxon>Eukaryota</taxon>
        <taxon>Fungi</taxon>
        <taxon>Dikarya</taxon>
        <taxon>Basidiomycota</taxon>
        <taxon>Pucciniomycotina</taxon>
        <taxon>Microbotryomycetes</taxon>
        <taxon>Microbotryales</taxon>
        <taxon>Microbotryaceae</taxon>
        <taxon>Microbotryum</taxon>
    </lineage>
</organism>
<sequence>MAHLPGRGHRHSTWTRRRRQSHTKIYFDQARVHVAYQESLCEGVRIGQNPRRMGYGQRMGPTPLGRDRRTHNPPTSSTEMAMLICDSDTYTETVDHKTLFSRCTVIDVPMVGPSTKSSARSIRLRCLSGSHYYFLQGKMASTPTLSLCGFRQAGLPIARNLEQIDNGVQSREVLAGLGLDDEGEEEDEDREDEDEDGEEGDEEDGDGERQVKGSRWRVSRSQLFAHYLPNATSTSQSRIAPNVPSWSL</sequence>
<feature type="region of interest" description="Disordered" evidence="1">
    <location>
        <begin position="51"/>
        <end position="77"/>
    </location>
</feature>
<keyword evidence="3" id="KW-1185">Reference proteome</keyword>
<proteinExistence type="predicted"/>
<dbReference type="AlphaFoldDB" id="A0A2X0NKI4"/>
<dbReference type="Proteomes" id="UP000249723">
    <property type="component" value="Unassembled WGS sequence"/>
</dbReference>
<accession>A0A2X0NKI4</accession>
<protein>
    <submittedName>
        <fullName evidence="2">BZ3500_MvSof-1268-A1-R1_Chr4-2g06881 protein</fullName>
    </submittedName>
</protein>
<evidence type="ECO:0000313" key="2">
    <source>
        <dbReference type="EMBL" id="SCZ96946.1"/>
    </source>
</evidence>
<feature type="region of interest" description="Disordered" evidence="1">
    <location>
        <begin position="229"/>
        <end position="248"/>
    </location>
</feature>
<evidence type="ECO:0000313" key="3">
    <source>
        <dbReference type="Proteomes" id="UP000249723"/>
    </source>
</evidence>
<feature type="region of interest" description="Disordered" evidence="1">
    <location>
        <begin position="176"/>
        <end position="215"/>
    </location>
</feature>
<name>A0A2X0NKI4_9BASI</name>
<gene>
    <name evidence="2" type="ORF">BZ3500_MVSOF-1268-A1-R1_CHR4-2G06881</name>
</gene>